<evidence type="ECO:0000256" key="1">
    <source>
        <dbReference type="SAM" id="MobiDB-lite"/>
    </source>
</evidence>
<evidence type="ECO:0000313" key="3">
    <source>
        <dbReference type="Proteomes" id="UP001558652"/>
    </source>
</evidence>
<sequence>MRDSVSSADTPTELPEVASTERAVLEEGTEDLTVTSRNPLGNRKRHVSLTVENGGARRPNQPGNGLEKRPLSEIVVRSRLGVIEHRNAEVVDDTTTASTIEGVSTELTPDVPIARRHDIHNRGRMKHLNSINQEQPPRRRVHGNGQTKRRENGKQRNSTPKYYTSYSFESKKSKVEKVTPPTVSSTSELPSEEANIQVTSYLADSESAIDMKDLAESDLDRPGVTGADVISAFFVTDADEAEGPTSETNEVGRTRHRFAPSSTFKPIVVPDEELEGVLEDLEEIRKSHPQPKILSPEAGLVHNDGNSGVIRRGRFTTTPQPPPQHKDDITPAPDQDPPVLVTPRSSLTSSDPTVVLAPIQAAISLSQNKKTSPTGTPEVNTIEKQVIDKQTVYKTYIDVQKSIPFEIKEIKQPQTPPPEVVPEQKVKVEIPVQPAYSQNFLQQVMLAYQKLSNNPNYLSSVAVSDPPQVNFRQHSPLAQNLYYIYKNRYGVQPHQIYYYLPPYTSEPPQDTRLNSGGGYIGRYIMQHSHENTGRGEQPIYHQPHIYSAAIVGHGFGQPFLDQDGFAGRLPILTLNNHNILHENGATSTSYFKIGTEGSNNVEGDIPQELLKPEDVLFRPQYEVPEQQAFVLDAEQNSLPDSSKISDVVSLPVGPSEPPPFQEAQYKHHLEKVPIAYPLVQYLPQFVPYLPAVSPKPDKKHRNLPFRPSQPVYTSQYPPQTYSVLSTVRGGPHPRSIRAKKLCIEYGGFKPPLVPSVQIDDKFFEKQDADEKVSKEE</sequence>
<comment type="caution">
    <text evidence="2">The sequence shown here is derived from an EMBL/GenBank/DDBJ whole genome shotgun (WGS) entry which is preliminary data.</text>
</comment>
<feature type="compositionally biased region" description="Polar residues" evidence="1">
    <location>
        <begin position="155"/>
        <end position="168"/>
    </location>
</feature>
<reference evidence="2 3" key="1">
    <citation type="submission" date="2024-07" db="EMBL/GenBank/DDBJ databases">
        <title>Chromosome-level genome assembly of the water stick insect Ranatra chinensis (Heteroptera: Nepidae).</title>
        <authorList>
            <person name="Liu X."/>
        </authorList>
    </citation>
    <scope>NUCLEOTIDE SEQUENCE [LARGE SCALE GENOMIC DNA]</scope>
    <source>
        <strain evidence="2">Cailab_2021Rc</strain>
        <tissue evidence="2">Muscle</tissue>
    </source>
</reference>
<gene>
    <name evidence="2" type="ORF">AAG570_001072</name>
</gene>
<feature type="region of interest" description="Disordered" evidence="1">
    <location>
        <begin position="292"/>
        <end position="337"/>
    </location>
</feature>
<feature type="region of interest" description="Disordered" evidence="1">
    <location>
        <begin position="101"/>
        <end position="191"/>
    </location>
</feature>
<feature type="region of interest" description="Disordered" evidence="1">
    <location>
        <begin position="1"/>
        <end position="70"/>
    </location>
</feature>
<proteinExistence type="predicted"/>
<protein>
    <submittedName>
        <fullName evidence="2">Uncharacterized protein</fullName>
    </submittedName>
</protein>
<accession>A0ABD0YB19</accession>
<dbReference type="AlphaFoldDB" id="A0ABD0YB19"/>
<feature type="compositionally biased region" description="Polar residues" evidence="1">
    <location>
        <begin position="1"/>
        <end position="10"/>
    </location>
</feature>
<feature type="compositionally biased region" description="Basic residues" evidence="1">
    <location>
        <begin position="117"/>
        <end position="127"/>
    </location>
</feature>
<keyword evidence="3" id="KW-1185">Reference proteome</keyword>
<evidence type="ECO:0000313" key="2">
    <source>
        <dbReference type="EMBL" id="KAL1124446.1"/>
    </source>
</evidence>
<dbReference type="Proteomes" id="UP001558652">
    <property type="component" value="Unassembled WGS sequence"/>
</dbReference>
<organism evidence="2 3">
    <name type="scientific">Ranatra chinensis</name>
    <dbReference type="NCBI Taxonomy" id="642074"/>
    <lineage>
        <taxon>Eukaryota</taxon>
        <taxon>Metazoa</taxon>
        <taxon>Ecdysozoa</taxon>
        <taxon>Arthropoda</taxon>
        <taxon>Hexapoda</taxon>
        <taxon>Insecta</taxon>
        <taxon>Pterygota</taxon>
        <taxon>Neoptera</taxon>
        <taxon>Paraneoptera</taxon>
        <taxon>Hemiptera</taxon>
        <taxon>Heteroptera</taxon>
        <taxon>Panheteroptera</taxon>
        <taxon>Nepomorpha</taxon>
        <taxon>Nepidae</taxon>
        <taxon>Ranatrinae</taxon>
        <taxon>Ranatra</taxon>
    </lineage>
</organism>
<name>A0ABD0YB19_9HEMI</name>
<dbReference type="EMBL" id="JBFDAA010000010">
    <property type="protein sequence ID" value="KAL1124446.1"/>
    <property type="molecule type" value="Genomic_DNA"/>
</dbReference>